<dbReference type="RefSeq" id="WP_073210147.1">
    <property type="nucleotide sequence ID" value="NZ_FRBD01000019.1"/>
</dbReference>
<evidence type="ECO:0000256" key="5">
    <source>
        <dbReference type="ARBA" id="ARBA00022692"/>
    </source>
</evidence>
<dbReference type="Gene3D" id="1.20.1600.10">
    <property type="entry name" value="Outer membrane efflux proteins (OEP)"/>
    <property type="match status" value="1"/>
</dbReference>
<reference evidence="8 9" key="1">
    <citation type="submission" date="2016-11" db="EMBL/GenBank/DDBJ databases">
        <authorList>
            <person name="Jaros S."/>
            <person name="Januszkiewicz K."/>
            <person name="Wedrychowicz H."/>
        </authorList>
    </citation>
    <scope>NUCLEOTIDE SEQUENCE [LARGE SCALE GENOMIC DNA]</scope>
    <source>
        <strain evidence="8 9">KHT3</strain>
    </source>
</reference>
<dbReference type="GO" id="GO:0009279">
    <property type="term" value="C:cell outer membrane"/>
    <property type="evidence" value="ECO:0007669"/>
    <property type="project" value="UniProtKB-SubCell"/>
</dbReference>
<evidence type="ECO:0000256" key="1">
    <source>
        <dbReference type="ARBA" id="ARBA00004442"/>
    </source>
</evidence>
<accession>A0A1M6X9M6</accession>
<evidence type="ECO:0000256" key="6">
    <source>
        <dbReference type="ARBA" id="ARBA00023136"/>
    </source>
</evidence>
<keyword evidence="6" id="KW-0472">Membrane</keyword>
<proteinExistence type="inferred from homology"/>
<evidence type="ECO:0000313" key="9">
    <source>
        <dbReference type="Proteomes" id="UP000184130"/>
    </source>
</evidence>
<dbReference type="GO" id="GO:1990281">
    <property type="term" value="C:efflux pump complex"/>
    <property type="evidence" value="ECO:0007669"/>
    <property type="project" value="TreeGrafter"/>
</dbReference>
<evidence type="ECO:0000256" key="4">
    <source>
        <dbReference type="ARBA" id="ARBA00022452"/>
    </source>
</evidence>
<comment type="similarity">
    <text evidence="2">Belongs to the outer membrane factor (OMF) (TC 1.B.17) family.</text>
</comment>
<dbReference type="InterPro" id="IPR051906">
    <property type="entry name" value="TolC-like"/>
</dbReference>
<evidence type="ECO:0000256" key="2">
    <source>
        <dbReference type="ARBA" id="ARBA00007613"/>
    </source>
</evidence>
<comment type="subcellular location">
    <subcellularLocation>
        <location evidence="1">Cell outer membrane</location>
    </subcellularLocation>
</comment>
<dbReference type="InterPro" id="IPR003423">
    <property type="entry name" value="OMP_efflux"/>
</dbReference>
<gene>
    <name evidence="8" type="ORF">SAMN05216463_11991</name>
</gene>
<keyword evidence="3" id="KW-0813">Transport</keyword>
<keyword evidence="5" id="KW-0812">Transmembrane</keyword>
<dbReference type="EMBL" id="FRBD01000019">
    <property type="protein sequence ID" value="SHL02680.1"/>
    <property type="molecule type" value="Genomic_DNA"/>
</dbReference>
<dbReference type="PANTHER" id="PTHR30026:SF20">
    <property type="entry name" value="OUTER MEMBRANE PROTEIN TOLC"/>
    <property type="match status" value="1"/>
</dbReference>
<sequence length="425" mass="48077">MKKLFLVLTMLPMLAQGQTLDDCQQAAEKNYPLIQQYGLIEKTTQLTVANIQKGWLPQVSAQAQATYQSDVTAWPSEMKVMMSGMGIDMRGLTKDQYRVGIDVQQTIYDGGVIGSQKRIAREQGKVQAAQNEVNIYNVRKRVNEMYFGLLLIDEQIKLNTDLQTLLAGNERKLESMTKRGTAAESDLQSVKAERLNAVQKGTELVSQKQMLQRMLSTFCGIEINNIQKPHVKSDGRNLATGNLRPELKVLDAQISVLNAQEKALNAALMPKVSVFAQGFYGYPGLNMFEDMMRHKWSLNGLVGARVTWTIGALYTRKNDKAKLQLQRDMTESSREVFLFNNNLEQIQQNENIERYQKLMAHDGEIISLRQAVRKAAESKLAHGIIDVNDLVREINQENAACVQQSVHEIEMLKEIYDNKYTIGEK</sequence>
<dbReference type="GO" id="GO:0015562">
    <property type="term" value="F:efflux transmembrane transporter activity"/>
    <property type="evidence" value="ECO:0007669"/>
    <property type="project" value="InterPro"/>
</dbReference>
<name>A0A1M6X9M6_XYLRU</name>
<dbReference type="AlphaFoldDB" id="A0A1M6X9M6"/>
<evidence type="ECO:0000313" key="8">
    <source>
        <dbReference type="EMBL" id="SHL02680.1"/>
    </source>
</evidence>
<evidence type="ECO:0000256" key="7">
    <source>
        <dbReference type="ARBA" id="ARBA00023237"/>
    </source>
</evidence>
<dbReference type="Proteomes" id="UP000184130">
    <property type="component" value="Unassembled WGS sequence"/>
</dbReference>
<keyword evidence="4" id="KW-1134">Transmembrane beta strand</keyword>
<keyword evidence="7" id="KW-0998">Cell outer membrane</keyword>
<evidence type="ECO:0000256" key="3">
    <source>
        <dbReference type="ARBA" id="ARBA00022448"/>
    </source>
</evidence>
<dbReference type="PANTHER" id="PTHR30026">
    <property type="entry name" value="OUTER MEMBRANE PROTEIN TOLC"/>
    <property type="match status" value="1"/>
</dbReference>
<dbReference type="OrthoDB" id="976750at2"/>
<protein>
    <submittedName>
        <fullName evidence="8">Outer membrane protein TolC</fullName>
    </submittedName>
</protein>
<organism evidence="8 9">
    <name type="scientific">Xylanibacter ruminicola</name>
    <name type="common">Prevotella ruminicola</name>
    <dbReference type="NCBI Taxonomy" id="839"/>
    <lineage>
        <taxon>Bacteria</taxon>
        <taxon>Pseudomonadati</taxon>
        <taxon>Bacteroidota</taxon>
        <taxon>Bacteroidia</taxon>
        <taxon>Bacteroidales</taxon>
        <taxon>Prevotellaceae</taxon>
        <taxon>Xylanibacter</taxon>
    </lineage>
</organism>
<dbReference type="Pfam" id="PF02321">
    <property type="entry name" value="OEP"/>
    <property type="match status" value="1"/>
</dbReference>
<dbReference type="SUPFAM" id="SSF56954">
    <property type="entry name" value="Outer membrane efflux proteins (OEP)"/>
    <property type="match status" value="1"/>
</dbReference>
<dbReference type="GO" id="GO:0015288">
    <property type="term" value="F:porin activity"/>
    <property type="evidence" value="ECO:0007669"/>
    <property type="project" value="TreeGrafter"/>
</dbReference>